<dbReference type="InterPro" id="IPR013766">
    <property type="entry name" value="Thioredoxin_domain"/>
</dbReference>
<evidence type="ECO:0000313" key="15">
    <source>
        <dbReference type="Proteomes" id="UP000310708"/>
    </source>
</evidence>
<dbReference type="AlphaFoldDB" id="A0A4T0TRK5"/>
<sequence length="160" mass="17317">MILLNSVADLSKLDDNKLNVIDFFAEVCILLEISKPSSEQTLSAPKYEALSKQHTNVNFFKCNVDTAKDVAAKYRISAMPTFIFIKSGQVIETIKGANASAIENALRKHSGGGSFSGKGQTLGSASGSTSSANDSFNSHLYIGMALLALYTGLWYYNVKY</sequence>
<evidence type="ECO:0000313" key="9">
    <source>
        <dbReference type="EMBL" id="TIC68551.1"/>
    </source>
</evidence>
<evidence type="ECO:0000313" key="6">
    <source>
        <dbReference type="EMBL" id="TIC28626.1"/>
    </source>
</evidence>
<evidence type="ECO:0000313" key="10">
    <source>
        <dbReference type="Proteomes" id="UP000305362"/>
    </source>
</evidence>
<dbReference type="EMBL" id="SPRV01000012">
    <property type="protein sequence ID" value="TIC68551.1"/>
    <property type="molecule type" value="Genomic_DNA"/>
</dbReference>
<dbReference type="EMBL" id="SPRC01000011">
    <property type="protein sequence ID" value="TIB81035.1"/>
    <property type="molecule type" value="Genomic_DNA"/>
</dbReference>
<accession>A0A4T0TRK5</accession>
<dbReference type="EMBL" id="SPRH01000009">
    <property type="protein sequence ID" value="TIC02856.1"/>
    <property type="molecule type" value="Genomic_DNA"/>
</dbReference>
<dbReference type="Proteomes" id="UP000310708">
    <property type="component" value="Unassembled WGS sequence"/>
</dbReference>
<evidence type="ECO:0000313" key="4">
    <source>
        <dbReference type="EMBL" id="TIB81035.1"/>
    </source>
</evidence>
<evidence type="ECO:0000313" key="11">
    <source>
        <dbReference type="Proteomes" id="UP000305647"/>
    </source>
</evidence>
<dbReference type="EMBL" id="SPRW01000011">
    <property type="protein sequence ID" value="TIC67730.1"/>
    <property type="molecule type" value="Genomic_DNA"/>
</dbReference>
<evidence type="ECO:0000313" key="8">
    <source>
        <dbReference type="EMBL" id="TIC67730.1"/>
    </source>
</evidence>
<reference evidence="10 11" key="1">
    <citation type="submission" date="2019-03" db="EMBL/GenBank/DDBJ databases">
        <title>Sequencing 25 genomes of Wallemia mellicola.</title>
        <authorList>
            <person name="Gostincar C."/>
        </authorList>
    </citation>
    <scope>NUCLEOTIDE SEQUENCE [LARGE SCALE GENOMIC DNA]</scope>
    <source>
        <strain evidence="5 12">EXF-1262</strain>
        <strain evidence="8 13">EXF-1274</strain>
        <strain evidence="9 10">EXF-1277</strain>
        <strain evidence="4 14">EXF-6152</strain>
        <strain evidence="7 15">EXF-757</strain>
        <strain evidence="6 11">EXF-8738</strain>
    </source>
</reference>
<dbReference type="Proteomes" id="UP000307169">
    <property type="component" value="Unassembled WGS sequence"/>
</dbReference>
<name>A0A4T0TRK5_9BASI</name>
<evidence type="ECO:0000313" key="13">
    <source>
        <dbReference type="Proteomes" id="UP000309601"/>
    </source>
</evidence>
<keyword evidence="2" id="KW-0472">Membrane</keyword>
<keyword evidence="2" id="KW-0812">Transmembrane</keyword>
<dbReference type="CDD" id="cd02947">
    <property type="entry name" value="TRX_family"/>
    <property type="match status" value="1"/>
</dbReference>
<keyword evidence="2" id="KW-1133">Transmembrane helix</keyword>
<proteinExistence type="predicted"/>
<protein>
    <submittedName>
        <fullName evidence="6">Thioredoxin-domain-containing protein</fullName>
    </submittedName>
</protein>
<dbReference type="PANTHER" id="PTHR46115">
    <property type="entry name" value="THIOREDOXIN-LIKE PROTEIN 1"/>
    <property type="match status" value="1"/>
</dbReference>
<evidence type="ECO:0000313" key="14">
    <source>
        <dbReference type="Proteomes" id="UP000310685"/>
    </source>
</evidence>
<dbReference type="Pfam" id="PF00085">
    <property type="entry name" value="Thioredoxin"/>
    <property type="match status" value="1"/>
</dbReference>
<evidence type="ECO:0000313" key="7">
    <source>
        <dbReference type="EMBL" id="TIC67625.1"/>
    </source>
</evidence>
<dbReference type="Proteomes" id="UP000310685">
    <property type="component" value="Unassembled WGS sequence"/>
</dbReference>
<evidence type="ECO:0000256" key="1">
    <source>
        <dbReference type="ARBA" id="ARBA00023157"/>
    </source>
</evidence>
<evidence type="ECO:0000313" key="12">
    <source>
        <dbReference type="Proteomes" id="UP000307169"/>
    </source>
</evidence>
<gene>
    <name evidence="7" type="ORF">E3Q01_01199</name>
    <name evidence="8" type="ORF">E3Q02_01424</name>
    <name evidence="9" type="ORF">E3Q03_01586</name>
    <name evidence="6" type="ORF">E3Q10_03053</name>
    <name evidence="5" type="ORF">E3Q17_01177</name>
    <name evidence="4" type="ORF">E3Q22_01507</name>
</gene>
<dbReference type="Proteomes" id="UP000305647">
    <property type="component" value="Unassembled WGS sequence"/>
</dbReference>
<dbReference type="Proteomes" id="UP000305362">
    <property type="component" value="Unassembled WGS sequence"/>
</dbReference>
<dbReference type="InterPro" id="IPR036249">
    <property type="entry name" value="Thioredoxin-like_sf"/>
</dbReference>
<organism evidence="6 11">
    <name type="scientific">Wallemia mellicola</name>
    <dbReference type="NCBI Taxonomy" id="1708541"/>
    <lineage>
        <taxon>Eukaryota</taxon>
        <taxon>Fungi</taxon>
        <taxon>Dikarya</taxon>
        <taxon>Basidiomycota</taxon>
        <taxon>Wallemiomycotina</taxon>
        <taxon>Wallemiomycetes</taxon>
        <taxon>Wallemiales</taxon>
        <taxon>Wallemiaceae</taxon>
        <taxon>Wallemia</taxon>
    </lineage>
</organism>
<dbReference type="Proteomes" id="UP000309601">
    <property type="component" value="Unassembled WGS sequence"/>
</dbReference>
<feature type="domain" description="Thioredoxin" evidence="3">
    <location>
        <begin position="15"/>
        <end position="107"/>
    </location>
</feature>
<dbReference type="OrthoDB" id="10263751at2759"/>
<evidence type="ECO:0000313" key="5">
    <source>
        <dbReference type="EMBL" id="TIC02856.1"/>
    </source>
</evidence>
<dbReference type="Gene3D" id="3.40.30.10">
    <property type="entry name" value="Glutaredoxin"/>
    <property type="match status" value="1"/>
</dbReference>
<evidence type="ECO:0000256" key="2">
    <source>
        <dbReference type="SAM" id="Phobius"/>
    </source>
</evidence>
<keyword evidence="1" id="KW-1015">Disulfide bond</keyword>
<dbReference type="EMBL" id="SPRX01000010">
    <property type="protein sequence ID" value="TIC67625.1"/>
    <property type="molecule type" value="Genomic_DNA"/>
</dbReference>
<dbReference type="SUPFAM" id="SSF52833">
    <property type="entry name" value="Thioredoxin-like"/>
    <property type="match status" value="1"/>
</dbReference>
<feature type="transmembrane region" description="Helical" evidence="2">
    <location>
        <begin position="138"/>
        <end position="156"/>
    </location>
</feature>
<evidence type="ECO:0000259" key="3">
    <source>
        <dbReference type="Pfam" id="PF00085"/>
    </source>
</evidence>
<dbReference type="EMBL" id="SPRO01000036">
    <property type="protein sequence ID" value="TIC28626.1"/>
    <property type="molecule type" value="Genomic_DNA"/>
</dbReference>
<comment type="caution">
    <text evidence="6">The sequence shown here is derived from an EMBL/GenBank/DDBJ whole genome shotgun (WGS) entry which is preliminary data.</text>
</comment>